<organism evidence="1 2">
    <name type="scientific">Niastella koreensis</name>
    <dbReference type="NCBI Taxonomy" id="354356"/>
    <lineage>
        <taxon>Bacteria</taxon>
        <taxon>Pseudomonadati</taxon>
        <taxon>Bacteroidota</taxon>
        <taxon>Chitinophagia</taxon>
        <taxon>Chitinophagales</taxon>
        <taxon>Chitinophagaceae</taxon>
        <taxon>Niastella</taxon>
    </lineage>
</organism>
<reference evidence="1 2" key="1">
    <citation type="submission" date="2016-04" db="EMBL/GenBank/DDBJ databases">
        <authorList>
            <person name="Chen L."/>
            <person name="Zhuang W."/>
            <person name="Wang G."/>
        </authorList>
    </citation>
    <scope>NUCLEOTIDE SEQUENCE [LARGE SCALE GENOMIC DNA]</scope>
    <source>
        <strain evidence="2">GR20</strain>
    </source>
</reference>
<keyword evidence="2" id="KW-1185">Reference proteome</keyword>
<sequence length="111" mass="12405">MLILGNMQPDYSQIDSQEKAQALYAKKELVKLHLMPLDWGGQDVAMNIIYVPEFVLEEKSRIDGMIEELLAAGNNLGYSASPEYKGNSFIASKLVIKVSGDRDLEGTIEIW</sequence>
<protein>
    <submittedName>
        <fullName evidence="1">Uncharacterized protein</fullName>
    </submittedName>
</protein>
<name>A0ABX3NMQ1_9BACT</name>
<proteinExistence type="predicted"/>
<evidence type="ECO:0000313" key="2">
    <source>
        <dbReference type="Proteomes" id="UP000192277"/>
    </source>
</evidence>
<evidence type="ECO:0000313" key="1">
    <source>
        <dbReference type="EMBL" id="OQP39343.1"/>
    </source>
</evidence>
<dbReference type="EMBL" id="LWBO01000084">
    <property type="protein sequence ID" value="OQP39343.1"/>
    <property type="molecule type" value="Genomic_DNA"/>
</dbReference>
<accession>A0ABX3NMQ1</accession>
<gene>
    <name evidence="1" type="ORF">A4D02_18675</name>
</gene>
<dbReference type="Proteomes" id="UP000192277">
    <property type="component" value="Unassembled WGS sequence"/>
</dbReference>
<comment type="caution">
    <text evidence="1">The sequence shown here is derived from an EMBL/GenBank/DDBJ whole genome shotgun (WGS) entry which is preliminary data.</text>
</comment>